<evidence type="ECO:0000256" key="1">
    <source>
        <dbReference type="SAM" id="Phobius"/>
    </source>
</evidence>
<dbReference type="AlphaFoldDB" id="A0A0A9GRI9"/>
<feature type="transmembrane region" description="Helical" evidence="1">
    <location>
        <begin position="15"/>
        <end position="36"/>
    </location>
</feature>
<protein>
    <submittedName>
        <fullName evidence="2">Uncharacterized protein</fullName>
    </submittedName>
</protein>
<dbReference type="EMBL" id="GBRH01170834">
    <property type="protein sequence ID" value="JAE27062.1"/>
    <property type="molecule type" value="Transcribed_RNA"/>
</dbReference>
<name>A0A0A9GRI9_ARUDO</name>
<organism evidence="2">
    <name type="scientific">Arundo donax</name>
    <name type="common">Giant reed</name>
    <name type="synonym">Donax arundinaceus</name>
    <dbReference type="NCBI Taxonomy" id="35708"/>
    <lineage>
        <taxon>Eukaryota</taxon>
        <taxon>Viridiplantae</taxon>
        <taxon>Streptophyta</taxon>
        <taxon>Embryophyta</taxon>
        <taxon>Tracheophyta</taxon>
        <taxon>Spermatophyta</taxon>
        <taxon>Magnoliopsida</taxon>
        <taxon>Liliopsida</taxon>
        <taxon>Poales</taxon>
        <taxon>Poaceae</taxon>
        <taxon>PACMAD clade</taxon>
        <taxon>Arundinoideae</taxon>
        <taxon>Arundineae</taxon>
        <taxon>Arundo</taxon>
    </lineage>
</organism>
<evidence type="ECO:0000313" key="2">
    <source>
        <dbReference type="EMBL" id="JAE27062.1"/>
    </source>
</evidence>
<accession>A0A0A9GRI9</accession>
<proteinExistence type="predicted"/>
<keyword evidence="1" id="KW-1133">Transmembrane helix</keyword>
<keyword evidence="1" id="KW-0472">Membrane</keyword>
<reference evidence="2" key="1">
    <citation type="submission" date="2014-09" db="EMBL/GenBank/DDBJ databases">
        <authorList>
            <person name="Magalhaes I.L.F."/>
            <person name="Oliveira U."/>
            <person name="Santos F.R."/>
            <person name="Vidigal T.H.D.A."/>
            <person name="Brescovit A.D."/>
            <person name="Santos A.J."/>
        </authorList>
    </citation>
    <scope>NUCLEOTIDE SEQUENCE</scope>
    <source>
        <tissue evidence="2">Shoot tissue taken approximately 20 cm above the soil surface</tissue>
    </source>
</reference>
<reference evidence="2" key="2">
    <citation type="journal article" date="2015" name="Data Brief">
        <title>Shoot transcriptome of the giant reed, Arundo donax.</title>
        <authorList>
            <person name="Barrero R.A."/>
            <person name="Guerrero F.D."/>
            <person name="Moolhuijzen P."/>
            <person name="Goolsby J.A."/>
            <person name="Tidwell J."/>
            <person name="Bellgard S.E."/>
            <person name="Bellgard M.I."/>
        </authorList>
    </citation>
    <scope>NUCLEOTIDE SEQUENCE</scope>
    <source>
        <tissue evidence="2">Shoot tissue taken approximately 20 cm above the soil surface</tissue>
    </source>
</reference>
<sequence>MPHETLAKHLFHCMFGFLLSCCSLKIAVISTFGLCWSCF</sequence>
<keyword evidence="1" id="KW-0812">Transmembrane</keyword>